<reference evidence="2" key="1">
    <citation type="submission" date="2020-01" db="EMBL/GenBank/DDBJ databases">
        <authorList>
            <consortium name="DOE Joint Genome Institute"/>
            <person name="Haridas S."/>
            <person name="Albert R."/>
            <person name="Binder M."/>
            <person name="Bloem J."/>
            <person name="Labutti K."/>
            <person name="Salamov A."/>
            <person name="Andreopoulos B."/>
            <person name="Baker S.E."/>
            <person name="Barry K."/>
            <person name="Bills G."/>
            <person name="Bluhm B.H."/>
            <person name="Cannon C."/>
            <person name="Castanera R."/>
            <person name="Culley D.E."/>
            <person name="Daum C."/>
            <person name="Ezra D."/>
            <person name="Gonzalez J.B."/>
            <person name="Henrissat B."/>
            <person name="Kuo A."/>
            <person name="Liang C."/>
            <person name="Lipzen A."/>
            <person name="Lutzoni F."/>
            <person name="Magnuson J."/>
            <person name="Mondo S."/>
            <person name="Nolan M."/>
            <person name="Ohm R."/>
            <person name="Pangilinan J."/>
            <person name="Park H.-J."/>
            <person name="Ramirez L."/>
            <person name="Alfaro M."/>
            <person name="Sun H."/>
            <person name="Tritt A."/>
            <person name="Yoshinaga Y."/>
            <person name="Zwiers L.-H."/>
            <person name="Turgeon B.G."/>
            <person name="Goodwin S.B."/>
            <person name="Spatafora J.W."/>
            <person name="Crous P.W."/>
            <person name="Grigoriev I.V."/>
        </authorList>
    </citation>
    <scope>NUCLEOTIDE SEQUENCE</scope>
    <source>
        <strain evidence="2">P77</strain>
    </source>
</reference>
<dbReference type="EMBL" id="ML975307">
    <property type="protein sequence ID" value="KAF1834134.1"/>
    <property type="molecule type" value="Genomic_DNA"/>
</dbReference>
<name>A0A6A5KI45_9PLEO</name>
<evidence type="ECO:0000313" key="3">
    <source>
        <dbReference type="Proteomes" id="UP000800040"/>
    </source>
</evidence>
<protein>
    <submittedName>
        <fullName evidence="2">Uncharacterized protein</fullName>
    </submittedName>
</protein>
<sequence>MDKDERFQRFIWDIEEREAMAQQLREHPSNYAMRQHLDSMGAPEHVQEQMVEERSMAMAEQIQMMRRNRMFGSGGPGPFPGMHPGMPPPGMFGPRGPGPFPGMPPGMPPPSRFGPHGPGPFPNMHPGMPPPGMFEPRGPGPFPGMYPDMPPPGMFGRRGRRPFPGMHPGMPPPSMFGTPPSDMHHPDMFEPDDEGPRIVYGDWEVEEEEP</sequence>
<dbReference type="AlphaFoldDB" id="A0A6A5KI45"/>
<evidence type="ECO:0000313" key="2">
    <source>
        <dbReference type="EMBL" id="KAF1834134.1"/>
    </source>
</evidence>
<organism evidence="2 3">
    <name type="scientific">Decorospora gaudefroyi</name>
    <dbReference type="NCBI Taxonomy" id="184978"/>
    <lineage>
        <taxon>Eukaryota</taxon>
        <taxon>Fungi</taxon>
        <taxon>Dikarya</taxon>
        <taxon>Ascomycota</taxon>
        <taxon>Pezizomycotina</taxon>
        <taxon>Dothideomycetes</taxon>
        <taxon>Pleosporomycetidae</taxon>
        <taxon>Pleosporales</taxon>
        <taxon>Pleosporineae</taxon>
        <taxon>Pleosporaceae</taxon>
        <taxon>Decorospora</taxon>
    </lineage>
</organism>
<feature type="region of interest" description="Disordered" evidence="1">
    <location>
        <begin position="167"/>
        <end position="210"/>
    </location>
</feature>
<keyword evidence="3" id="KW-1185">Reference proteome</keyword>
<accession>A0A6A5KI45</accession>
<gene>
    <name evidence="2" type="ORF">BDW02DRAFT_569407</name>
</gene>
<proteinExistence type="predicted"/>
<evidence type="ECO:0000256" key="1">
    <source>
        <dbReference type="SAM" id="MobiDB-lite"/>
    </source>
</evidence>
<dbReference type="Proteomes" id="UP000800040">
    <property type="component" value="Unassembled WGS sequence"/>
</dbReference>